<protein>
    <submittedName>
        <fullName evidence="2">Uncharacterized protein</fullName>
    </submittedName>
</protein>
<feature type="transmembrane region" description="Helical" evidence="1">
    <location>
        <begin position="133"/>
        <end position="150"/>
    </location>
</feature>
<accession>A0A174HMI5</accession>
<keyword evidence="1" id="KW-0472">Membrane</keyword>
<sequence>MGVHILRAFSDAPKSIKRGFAKIMHKAVKMTANVQTIVKLVFIIVFAALSSLMPLFIEKSGAPPLPKRFEKAIVSIIIGKQSPTAPSAVVPTSGMRAMYMRSTMLYNRLRICATSMGRAACNMFFFIESLSKSIFFINYLFWICFVHYITSYKKIKGSACFDIDFIYDKLKEKYILQ</sequence>
<evidence type="ECO:0000313" key="3">
    <source>
        <dbReference type="Proteomes" id="UP000095602"/>
    </source>
</evidence>
<name>A0A174HMI5_9FIRM</name>
<evidence type="ECO:0000313" key="2">
    <source>
        <dbReference type="EMBL" id="CUO74487.1"/>
    </source>
</evidence>
<dbReference type="AlphaFoldDB" id="A0A174HMI5"/>
<organism evidence="2 3">
    <name type="scientific">Agathobacter rectalis</name>
    <dbReference type="NCBI Taxonomy" id="39491"/>
    <lineage>
        <taxon>Bacteria</taxon>
        <taxon>Bacillati</taxon>
        <taxon>Bacillota</taxon>
        <taxon>Clostridia</taxon>
        <taxon>Lachnospirales</taxon>
        <taxon>Lachnospiraceae</taxon>
        <taxon>Agathobacter</taxon>
    </lineage>
</organism>
<gene>
    <name evidence="2" type="ORF">ERS852497_00648</name>
</gene>
<dbReference type="Proteomes" id="UP000095602">
    <property type="component" value="Unassembled WGS sequence"/>
</dbReference>
<reference evidence="2 3" key="1">
    <citation type="submission" date="2015-09" db="EMBL/GenBank/DDBJ databases">
        <authorList>
            <consortium name="Pathogen Informatics"/>
        </authorList>
    </citation>
    <scope>NUCLEOTIDE SEQUENCE [LARGE SCALE GENOMIC DNA]</scope>
    <source>
        <strain evidence="2 3">2789STDY5834884</strain>
    </source>
</reference>
<feature type="transmembrane region" description="Helical" evidence="1">
    <location>
        <begin position="37"/>
        <end position="57"/>
    </location>
</feature>
<keyword evidence="1" id="KW-1133">Transmembrane helix</keyword>
<evidence type="ECO:0000256" key="1">
    <source>
        <dbReference type="SAM" id="Phobius"/>
    </source>
</evidence>
<keyword evidence="1" id="KW-0812">Transmembrane</keyword>
<proteinExistence type="predicted"/>
<dbReference type="EMBL" id="CZAJ01000004">
    <property type="protein sequence ID" value="CUO74487.1"/>
    <property type="molecule type" value="Genomic_DNA"/>
</dbReference>